<dbReference type="Gene3D" id="3.40.630.30">
    <property type="match status" value="1"/>
</dbReference>
<dbReference type="EMBL" id="FLTS01000001">
    <property type="protein sequence ID" value="SBV36634.1"/>
    <property type="molecule type" value="Genomic_DNA"/>
</dbReference>
<accession>A0A1Y5Q9F5</accession>
<feature type="domain" description="BioF2-like acetyltransferase" evidence="1">
    <location>
        <begin position="110"/>
        <end position="231"/>
    </location>
</feature>
<dbReference type="Pfam" id="PF13480">
    <property type="entry name" value="Acetyltransf_6"/>
    <property type="match status" value="1"/>
</dbReference>
<dbReference type="InterPro" id="IPR016181">
    <property type="entry name" value="Acyl_CoA_acyltransferase"/>
</dbReference>
<evidence type="ECO:0000313" key="2">
    <source>
        <dbReference type="EMBL" id="SBV36634.1"/>
    </source>
</evidence>
<reference evidence="2" key="1">
    <citation type="submission" date="2016-03" db="EMBL/GenBank/DDBJ databases">
        <authorList>
            <person name="Ploux O."/>
        </authorList>
    </citation>
    <scope>NUCLEOTIDE SEQUENCE</scope>
    <source>
        <strain evidence="2">UC10</strain>
    </source>
</reference>
<organism evidence="2">
    <name type="scientific">uncultured Stenotrophomonas sp</name>
    <dbReference type="NCBI Taxonomy" id="165438"/>
    <lineage>
        <taxon>Bacteria</taxon>
        <taxon>Pseudomonadati</taxon>
        <taxon>Pseudomonadota</taxon>
        <taxon>Gammaproteobacteria</taxon>
        <taxon>Lysobacterales</taxon>
        <taxon>Lysobacteraceae</taxon>
        <taxon>Stenotrophomonas</taxon>
        <taxon>environmental samples</taxon>
    </lineage>
</organism>
<protein>
    <recommendedName>
        <fullName evidence="1">BioF2-like acetyltransferase domain-containing protein</fullName>
    </recommendedName>
</protein>
<evidence type="ECO:0000259" key="1">
    <source>
        <dbReference type="Pfam" id="PF13480"/>
    </source>
</evidence>
<name>A0A1Y5Q9F5_9GAMM</name>
<gene>
    <name evidence="2" type="ORF">STPYR_11564</name>
</gene>
<dbReference type="AlphaFoldDB" id="A0A1Y5Q9F5"/>
<dbReference type="SUPFAM" id="SSF55729">
    <property type="entry name" value="Acyl-CoA N-acyltransferases (Nat)"/>
    <property type="match status" value="1"/>
</dbReference>
<sequence>MIDLQSSAWADALRDGLGATHHQHTAAGAITCFQAGPFRLAYPDFFSGCSGPVDEQTLQQYLAAAGQLKADLVRVQTPQLLASSRPLASHSQTSCVISSLQDWDERSLDKARRTGNREKRSPLLLRQGRAEDGRYLHELYLATIRRHGGAARYGRQYFEYIAPHAATVAELDGRPCGFVCTGVRNHTAYYMHGAHAVEARKHYVSDLLFLSMIRQARAAGMTSFDFLPSPANQPSLLAYKMLWGAASRSFSAYDFALKPLRARGLLLAIKASNLISSWRRQR</sequence>
<proteinExistence type="predicted"/>
<dbReference type="InterPro" id="IPR038740">
    <property type="entry name" value="BioF2-like_GNAT_dom"/>
</dbReference>